<keyword evidence="3" id="KW-0106">Calcium</keyword>
<dbReference type="SUPFAM" id="SSF47473">
    <property type="entry name" value="EF-hand"/>
    <property type="match status" value="1"/>
</dbReference>
<evidence type="ECO:0000259" key="6">
    <source>
        <dbReference type="PROSITE" id="PS50222"/>
    </source>
</evidence>
<dbReference type="PROSITE" id="PS50222">
    <property type="entry name" value="EF_HAND_2"/>
    <property type="match status" value="2"/>
</dbReference>
<dbReference type="InterPro" id="IPR011992">
    <property type="entry name" value="EF-hand-dom_pair"/>
</dbReference>
<dbReference type="Gene3D" id="1.10.238.10">
    <property type="entry name" value="EF-hand"/>
    <property type="match status" value="1"/>
</dbReference>
<dbReference type="CDD" id="cd00051">
    <property type="entry name" value="EFh"/>
    <property type="match status" value="1"/>
</dbReference>
<name>A0ABN9CQW8_9NEOB</name>
<feature type="coiled-coil region" evidence="4">
    <location>
        <begin position="186"/>
        <end position="227"/>
    </location>
</feature>
<dbReference type="InterPro" id="IPR002048">
    <property type="entry name" value="EF_hand_dom"/>
</dbReference>
<gene>
    <name evidence="7" type="ORF">SPARVUS_LOCUS5637697</name>
</gene>
<evidence type="ECO:0000256" key="1">
    <source>
        <dbReference type="ARBA" id="ARBA00022723"/>
    </source>
</evidence>
<proteinExistence type="predicted"/>
<dbReference type="PANTHER" id="PTHR13025:SF5">
    <property type="entry name" value="EF-HAND DOMAIN-CONTAINING PROTEIN D1"/>
    <property type="match status" value="1"/>
</dbReference>
<feature type="compositionally biased region" description="Acidic residues" evidence="5">
    <location>
        <begin position="17"/>
        <end position="31"/>
    </location>
</feature>
<dbReference type="EMBL" id="CATNWA010011953">
    <property type="protein sequence ID" value="CAI9562570.1"/>
    <property type="molecule type" value="Genomic_DNA"/>
</dbReference>
<dbReference type="InterPro" id="IPR040365">
    <property type="entry name" value="EFHD1/2"/>
</dbReference>
<organism evidence="7 8">
    <name type="scientific">Staurois parvus</name>
    <dbReference type="NCBI Taxonomy" id="386267"/>
    <lineage>
        <taxon>Eukaryota</taxon>
        <taxon>Metazoa</taxon>
        <taxon>Chordata</taxon>
        <taxon>Craniata</taxon>
        <taxon>Vertebrata</taxon>
        <taxon>Euteleostomi</taxon>
        <taxon>Amphibia</taxon>
        <taxon>Batrachia</taxon>
        <taxon>Anura</taxon>
        <taxon>Neobatrachia</taxon>
        <taxon>Ranoidea</taxon>
        <taxon>Ranidae</taxon>
        <taxon>Staurois</taxon>
    </lineage>
</organism>
<accession>A0ABN9CQW8</accession>
<keyword evidence="4" id="KW-0175">Coiled coil</keyword>
<evidence type="ECO:0000256" key="3">
    <source>
        <dbReference type="ARBA" id="ARBA00022837"/>
    </source>
</evidence>
<dbReference type="PANTHER" id="PTHR13025">
    <property type="entry name" value="EF-HAND DOMAIN-CONTAINING PROTEIN D"/>
    <property type="match status" value="1"/>
</dbReference>
<evidence type="ECO:0000256" key="4">
    <source>
        <dbReference type="SAM" id="Coils"/>
    </source>
</evidence>
<dbReference type="Proteomes" id="UP001162483">
    <property type="component" value="Unassembled WGS sequence"/>
</dbReference>
<feature type="domain" description="EF-hand" evidence="6">
    <location>
        <begin position="81"/>
        <end position="116"/>
    </location>
</feature>
<dbReference type="Pfam" id="PF13499">
    <property type="entry name" value="EF-hand_7"/>
    <property type="match status" value="1"/>
</dbReference>
<keyword evidence="1" id="KW-0479">Metal-binding</keyword>
<keyword evidence="2" id="KW-0677">Repeat</keyword>
<dbReference type="SMART" id="SM00054">
    <property type="entry name" value="EFh"/>
    <property type="match status" value="2"/>
</dbReference>
<keyword evidence="8" id="KW-1185">Reference proteome</keyword>
<evidence type="ECO:0000256" key="5">
    <source>
        <dbReference type="SAM" id="MobiDB-lite"/>
    </source>
</evidence>
<sequence>MAENELAKKLQRRLVLEDAEPREEPGEVPETGEDKPATASADSELSAKLNRRNDINAGNPVPANRTHIFSPYTEFQEFSRKQIKDMEVMFKQYDTGHDNFIDLMELKLMMEKLGAPQTHLGLKNMIKEVDEDLDCKLNFREFLLIFRKAAAGELEEDSGLMSLAKLSEIDVSTEGVMGAKNFFEAKVQALNSASKFENEIRAEQDERKRLEEEKKNRRAAFKELKSAFN</sequence>
<feature type="domain" description="EF-hand" evidence="6">
    <location>
        <begin position="117"/>
        <end position="152"/>
    </location>
</feature>
<evidence type="ECO:0000256" key="2">
    <source>
        <dbReference type="ARBA" id="ARBA00022737"/>
    </source>
</evidence>
<feature type="region of interest" description="Disordered" evidence="5">
    <location>
        <begin position="1"/>
        <end position="63"/>
    </location>
</feature>
<evidence type="ECO:0000313" key="8">
    <source>
        <dbReference type="Proteomes" id="UP001162483"/>
    </source>
</evidence>
<reference evidence="7" key="1">
    <citation type="submission" date="2023-05" db="EMBL/GenBank/DDBJ databases">
        <authorList>
            <person name="Stuckert A."/>
        </authorList>
    </citation>
    <scope>NUCLEOTIDE SEQUENCE</scope>
</reference>
<protein>
    <recommendedName>
        <fullName evidence="6">EF-hand domain-containing protein</fullName>
    </recommendedName>
</protein>
<comment type="caution">
    <text evidence="7">The sequence shown here is derived from an EMBL/GenBank/DDBJ whole genome shotgun (WGS) entry which is preliminary data.</text>
</comment>
<evidence type="ECO:0000313" key="7">
    <source>
        <dbReference type="EMBL" id="CAI9562570.1"/>
    </source>
</evidence>